<evidence type="ECO:0000256" key="1">
    <source>
        <dbReference type="SAM" id="MobiDB-lite"/>
    </source>
</evidence>
<feature type="compositionally biased region" description="Polar residues" evidence="1">
    <location>
        <begin position="98"/>
        <end position="110"/>
    </location>
</feature>
<proteinExistence type="predicted"/>
<dbReference type="AlphaFoldDB" id="A0A2V5IGM9"/>
<reference evidence="2 3" key="1">
    <citation type="submission" date="2018-02" db="EMBL/GenBank/DDBJ databases">
        <title>The genomes of Aspergillus section Nigri reveals drivers in fungal speciation.</title>
        <authorList>
            <consortium name="DOE Joint Genome Institute"/>
            <person name="Vesth T.C."/>
            <person name="Nybo J."/>
            <person name="Theobald S."/>
            <person name="Brandl J."/>
            <person name="Frisvad J.C."/>
            <person name="Nielsen K.F."/>
            <person name="Lyhne E.K."/>
            <person name="Kogle M.E."/>
            <person name="Kuo A."/>
            <person name="Riley R."/>
            <person name="Clum A."/>
            <person name="Nolan M."/>
            <person name="Lipzen A."/>
            <person name="Salamov A."/>
            <person name="Henrissat B."/>
            <person name="Wiebenga A."/>
            <person name="De vries R.P."/>
            <person name="Grigoriev I.V."/>
            <person name="Mortensen U.H."/>
            <person name="Andersen M.R."/>
            <person name="Baker S.E."/>
        </authorList>
    </citation>
    <scope>NUCLEOTIDE SEQUENCE [LARGE SCALE GENOMIC DNA]</scope>
    <source>
        <strain evidence="2 3">CBS 114.80</strain>
    </source>
</reference>
<dbReference type="EMBL" id="KZ825564">
    <property type="protein sequence ID" value="PYI27670.1"/>
    <property type="molecule type" value="Genomic_DNA"/>
</dbReference>
<evidence type="ECO:0000313" key="2">
    <source>
        <dbReference type="EMBL" id="PYI27670.1"/>
    </source>
</evidence>
<name>A0A2V5IGM9_9EURO</name>
<gene>
    <name evidence="2" type="ORF">BP00DRAFT_14071</name>
</gene>
<evidence type="ECO:0000313" key="3">
    <source>
        <dbReference type="Proteomes" id="UP000248817"/>
    </source>
</evidence>
<organism evidence="2 3">
    <name type="scientific">Aspergillus indologenus CBS 114.80</name>
    <dbReference type="NCBI Taxonomy" id="1450541"/>
    <lineage>
        <taxon>Eukaryota</taxon>
        <taxon>Fungi</taxon>
        <taxon>Dikarya</taxon>
        <taxon>Ascomycota</taxon>
        <taxon>Pezizomycotina</taxon>
        <taxon>Eurotiomycetes</taxon>
        <taxon>Eurotiomycetidae</taxon>
        <taxon>Eurotiales</taxon>
        <taxon>Aspergillaceae</taxon>
        <taxon>Aspergillus</taxon>
        <taxon>Aspergillus subgen. Circumdati</taxon>
    </lineage>
</organism>
<accession>A0A2V5IGM9</accession>
<protein>
    <submittedName>
        <fullName evidence="2">Uncharacterized protein</fullName>
    </submittedName>
</protein>
<dbReference type="Proteomes" id="UP000248817">
    <property type="component" value="Unassembled WGS sequence"/>
</dbReference>
<keyword evidence="3" id="KW-1185">Reference proteome</keyword>
<sequence>MNQATIRKAMTIHCLWPSATAVHGVHRVKNYRQPPSPANSFVFGSNCMQISSILQCNSCLSARFSFLKPRSIAKCNSLVFVAIQISMPPFATHIPCRRSTSPPDNPTQPFRSIGVHAPL</sequence>
<feature type="region of interest" description="Disordered" evidence="1">
    <location>
        <begin position="96"/>
        <end position="119"/>
    </location>
</feature>